<organism evidence="2 3">
    <name type="scientific">Cycloclasticus zancles 78-ME</name>
    <dbReference type="NCBI Taxonomy" id="1198232"/>
    <lineage>
        <taxon>Bacteria</taxon>
        <taxon>Pseudomonadati</taxon>
        <taxon>Pseudomonadota</taxon>
        <taxon>Gammaproteobacteria</taxon>
        <taxon>Thiotrichales</taxon>
        <taxon>Piscirickettsiaceae</taxon>
        <taxon>Cycloclasticus</taxon>
    </lineage>
</organism>
<evidence type="ECO:0000256" key="1">
    <source>
        <dbReference type="ARBA" id="ARBA00023118"/>
    </source>
</evidence>
<dbReference type="HOGENOM" id="CLU_084726_0_1_6"/>
<dbReference type="CDD" id="cd09756">
    <property type="entry name" value="Cas5_I-E"/>
    <property type="match status" value="1"/>
</dbReference>
<dbReference type="KEGG" id="cza:CYCME_2154"/>
<dbReference type="InterPro" id="IPR021124">
    <property type="entry name" value="CRISPR-assoc_prot_Cas5"/>
</dbReference>
<dbReference type="NCBIfam" id="TIGR01868">
    <property type="entry name" value="casD_Cas5e"/>
    <property type="match status" value="1"/>
</dbReference>
<dbReference type="GO" id="GO:0051607">
    <property type="term" value="P:defense response to virus"/>
    <property type="evidence" value="ECO:0007669"/>
    <property type="project" value="UniProtKB-KW"/>
</dbReference>
<evidence type="ECO:0000313" key="3">
    <source>
        <dbReference type="Proteomes" id="UP000015380"/>
    </source>
</evidence>
<dbReference type="InterPro" id="IPR010147">
    <property type="entry name" value="CRISPR-assoc_prot_CasD"/>
</dbReference>
<dbReference type="InterPro" id="IPR013422">
    <property type="entry name" value="CRISPR-assoc_prot_Cas5_N"/>
</dbReference>
<dbReference type="RefSeq" id="WP_020932998.1">
    <property type="nucleotide sequence ID" value="NC_021917.1"/>
</dbReference>
<dbReference type="NCBIfam" id="TIGR02593">
    <property type="entry name" value="CRISPR_cas5"/>
    <property type="match status" value="1"/>
</dbReference>
<dbReference type="Pfam" id="PF09704">
    <property type="entry name" value="Cas_Cas5d"/>
    <property type="match status" value="1"/>
</dbReference>
<evidence type="ECO:0000313" key="2">
    <source>
        <dbReference type="EMBL" id="AGS40468.1"/>
    </source>
</evidence>
<dbReference type="PATRIC" id="fig|1198232.3.peg.2125"/>
<dbReference type="EMBL" id="CP005996">
    <property type="protein sequence ID" value="AGS40468.1"/>
    <property type="molecule type" value="Genomic_DNA"/>
</dbReference>
<gene>
    <name evidence="2" type="ORF">CYCME_2154</name>
</gene>
<keyword evidence="1" id="KW-0051">Antiviral defense</keyword>
<dbReference type="eggNOG" id="ENOG502ZBPB">
    <property type="taxonomic scope" value="Bacteria"/>
</dbReference>
<dbReference type="AlphaFoldDB" id="S5TZN2"/>
<reference evidence="3" key="2">
    <citation type="journal article" date="2016" name="Environ. Microbiol. Rep.">
        <title>Analysis of defence systems and a conjugative IncP-1 plasmid in the marine polyaromatic hydrocarbons-degrading bacterium Cycloclasticus sp. 78-ME.</title>
        <authorList>
            <person name="Yakimov M.M."/>
            <person name="Crisafi F."/>
            <person name="Messina E."/>
            <person name="Smedile F."/>
            <person name="Lopatina A."/>
            <person name="Denaro R."/>
            <person name="Pieper D.H."/>
            <person name="Golyshin P.N."/>
            <person name="Giuliano L."/>
        </authorList>
    </citation>
    <scope>NUCLEOTIDE SEQUENCE [LARGE SCALE GENOMIC DNA]</scope>
    <source>
        <strain evidence="3">78-ME</strain>
    </source>
</reference>
<name>S5TZN2_9GAMM</name>
<accession>S5TZN2</accession>
<dbReference type="GO" id="GO:0043571">
    <property type="term" value="P:maintenance of CRISPR repeat elements"/>
    <property type="evidence" value="ECO:0007669"/>
    <property type="project" value="InterPro"/>
</dbReference>
<dbReference type="Proteomes" id="UP000015380">
    <property type="component" value="Chromosome"/>
</dbReference>
<dbReference type="GO" id="GO:0003723">
    <property type="term" value="F:RNA binding"/>
    <property type="evidence" value="ECO:0007669"/>
    <property type="project" value="InterPro"/>
</dbReference>
<proteinExistence type="predicted"/>
<keyword evidence="3" id="KW-1185">Reference proteome</keyword>
<sequence>MREFLILKLQGPLQAWGKETFEGLRPSELFPGRSALLGLLGACLGVDRTDKAGLQALASSVAFAVRVDRQGQKMTDYHTVKNARVYYQGLKSHETIQTWREYWQDACYTVAIWSQKEAVISLSDIERAIKQPVYTPFLGRRSCPITRPLFEKKIQAQTALMALAHNNEKIMTIYSEEDSDGAIELKKRDVPIIHQPRQFASRKVFMTATKGEANASE</sequence>
<dbReference type="Gene3D" id="3.30.70.2660">
    <property type="match status" value="1"/>
</dbReference>
<protein>
    <submittedName>
        <fullName evidence="2">Type I-E CRISPR-associated protein Cas5/CasD</fullName>
    </submittedName>
</protein>
<reference evidence="2 3" key="1">
    <citation type="submission" date="2013-05" db="EMBL/GenBank/DDBJ databases">
        <title>Between feast and famine: a lifestyle of most important marine PAH-degrading bacterium Cycloclasticus sp. 7ME.</title>
        <authorList>
            <person name="Yakimov M.M."/>
            <person name="Messina E."/>
            <person name="Genovese M."/>
            <person name="Denaro R."/>
            <person name="Crisafi F."/>
            <person name="Russo D."/>
            <person name="Cappello S."/>
            <person name="Santisi S."/>
            <person name="Smedile F."/>
            <person name="Golyshina O.V."/>
            <person name="Tran H."/>
            <person name="Pieper D.H."/>
            <person name="Golyshin P.N."/>
            <person name="Giuliano L."/>
        </authorList>
    </citation>
    <scope>NUCLEOTIDE SEQUENCE [LARGE SCALE GENOMIC DNA]</scope>
    <source>
        <strain evidence="2 3">78-ME</strain>
    </source>
</reference>